<dbReference type="Proteomes" id="UP000198440">
    <property type="component" value="Unassembled WGS sequence"/>
</dbReference>
<sequence>MPKTISVTSISLILAVSLAFPALSQMAGHGHGMGMHHGADGTGHDMVTMPGLRGLDASPEESAELAEMFRNFQKIERGVTNLPNGIRTVTSSSDAAVMDILVSHVAGMIARVEEGRDPQVFVQSPTLDIFFARGNEITTEIEITEAGIVVTQTSDVPELVDALQVHAAEVSDMAARGMAAVHEMMMRRAGN</sequence>
<reference evidence="2 3" key="1">
    <citation type="submission" date="2017-06" db="EMBL/GenBank/DDBJ databases">
        <authorList>
            <person name="Kim H.J."/>
            <person name="Triplett B.A."/>
        </authorList>
    </citation>
    <scope>NUCLEOTIDE SEQUENCE [LARGE SCALE GENOMIC DNA]</scope>
    <source>
        <strain evidence="2 3">DSM 11445</strain>
    </source>
</reference>
<evidence type="ECO:0000313" key="3">
    <source>
        <dbReference type="Proteomes" id="UP000198440"/>
    </source>
</evidence>
<evidence type="ECO:0000313" key="2">
    <source>
        <dbReference type="EMBL" id="SNT19747.1"/>
    </source>
</evidence>
<keyword evidence="1" id="KW-0732">Signal</keyword>
<accession>A0A239KMZ0</accession>
<dbReference type="RefSeq" id="WP_245823339.1">
    <property type="nucleotide sequence ID" value="NZ_FZON01000068.1"/>
</dbReference>
<gene>
    <name evidence="2" type="ORF">SAMN04488078_106821</name>
</gene>
<name>A0A239KMZ0_9RHOB</name>
<proteinExistence type="predicted"/>
<feature type="signal peptide" evidence="1">
    <location>
        <begin position="1"/>
        <end position="27"/>
    </location>
</feature>
<organism evidence="2 3">
    <name type="scientific">Antarctobacter heliothermus</name>
    <dbReference type="NCBI Taxonomy" id="74033"/>
    <lineage>
        <taxon>Bacteria</taxon>
        <taxon>Pseudomonadati</taxon>
        <taxon>Pseudomonadota</taxon>
        <taxon>Alphaproteobacteria</taxon>
        <taxon>Rhodobacterales</taxon>
        <taxon>Roseobacteraceae</taxon>
        <taxon>Antarctobacter</taxon>
    </lineage>
</organism>
<dbReference type="AlphaFoldDB" id="A0A239KMZ0"/>
<evidence type="ECO:0008006" key="4">
    <source>
        <dbReference type="Google" id="ProtNLM"/>
    </source>
</evidence>
<evidence type="ECO:0000256" key="1">
    <source>
        <dbReference type="SAM" id="SignalP"/>
    </source>
</evidence>
<protein>
    <recommendedName>
        <fullName evidence="4">DUF302 domain-containing protein</fullName>
    </recommendedName>
</protein>
<feature type="chain" id="PRO_5011969416" description="DUF302 domain-containing protein" evidence="1">
    <location>
        <begin position="28"/>
        <end position="191"/>
    </location>
</feature>
<dbReference type="EMBL" id="FZON01000068">
    <property type="protein sequence ID" value="SNT19747.1"/>
    <property type="molecule type" value="Genomic_DNA"/>
</dbReference>